<accession>A0ABV5U476</accession>
<sequence>MEILQKLLAALRRRAGVMAIAAAAIGLLFTAGTASAATTDPNPQTSGCAASMSREVVADIYDGGTRAATAHLRYSRNCGTQWVTVYFLPGYSASPSVWLQNQSGTNLYTAYSDSTSAYTYQLFNMANRVGCGGTHLYHNGAYLNWTYLGCF</sequence>
<evidence type="ECO:0008006" key="4">
    <source>
        <dbReference type="Google" id="ProtNLM"/>
    </source>
</evidence>
<evidence type="ECO:0000313" key="2">
    <source>
        <dbReference type="EMBL" id="MFB9686019.1"/>
    </source>
</evidence>
<name>A0ABV5U476_9PSEU</name>
<gene>
    <name evidence="2" type="ORF">ACFFTO_17630</name>
</gene>
<proteinExistence type="predicted"/>
<feature type="signal peptide" evidence="1">
    <location>
        <begin position="1"/>
        <end position="36"/>
    </location>
</feature>
<dbReference type="RefSeq" id="WP_378194513.1">
    <property type="nucleotide sequence ID" value="NZ_JBHMBK010000012.1"/>
</dbReference>
<feature type="chain" id="PRO_5046397731" description="DUF2690 domain-containing protein" evidence="1">
    <location>
        <begin position="37"/>
        <end position="151"/>
    </location>
</feature>
<keyword evidence="3" id="KW-1185">Reference proteome</keyword>
<comment type="caution">
    <text evidence="2">The sequence shown here is derived from an EMBL/GenBank/DDBJ whole genome shotgun (WGS) entry which is preliminary data.</text>
</comment>
<reference evidence="2 3" key="1">
    <citation type="submission" date="2024-09" db="EMBL/GenBank/DDBJ databases">
        <authorList>
            <person name="Sun Q."/>
            <person name="Mori K."/>
        </authorList>
    </citation>
    <scope>NUCLEOTIDE SEQUENCE [LARGE SCALE GENOMIC DNA]</scope>
    <source>
        <strain evidence="2 3">JCM 13852</strain>
    </source>
</reference>
<keyword evidence="1" id="KW-0732">Signal</keyword>
<protein>
    <recommendedName>
        <fullName evidence="4">DUF2690 domain-containing protein</fullName>
    </recommendedName>
</protein>
<organism evidence="2 3">
    <name type="scientific">Amycolatopsis plumensis</name>
    <dbReference type="NCBI Taxonomy" id="236508"/>
    <lineage>
        <taxon>Bacteria</taxon>
        <taxon>Bacillati</taxon>
        <taxon>Actinomycetota</taxon>
        <taxon>Actinomycetes</taxon>
        <taxon>Pseudonocardiales</taxon>
        <taxon>Pseudonocardiaceae</taxon>
        <taxon>Amycolatopsis</taxon>
    </lineage>
</organism>
<evidence type="ECO:0000256" key="1">
    <source>
        <dbReference type="SAM" id="SignalP"/>
    </source>
</evidence>
<evidence type="ECO:0000313" key="3">
    <source>
        <dbReference type="Proteomes" id="UP001589535"/>
    </source>
</evidence>
<dbReference type="Proteomes" id="UP001589535">
    <property type="component" value="Unassembled WGS sequence"/>
</dbReference>
<dbReference type="EMBL" id="JBHMBK010000012">
    <property type="protein sequence ID" value="MFB9686019.1"/>
    <property type="molecule type" value="Genomic_DNA"/>
</dbReference>